<dbReference type="InterPro" id="IPR002933">
    <property type="entry name" value="Peptidase_M20"/>
</dbReference>
<keyword evidence="1 4" id="KW-0378">Hydrolase</keyword>
<dbReference type="InterPro" id="IPR011650">
    <property type="entry name" value="Peptidase_M20_dimer"/>
</dbReference>
<dbReference type="PANTHER" id="PTHR11014:SF63">
    <property type="entry name" value="METALLOPEPTIDASE, PUTATIVE (AFU_ORTHOLOGUE AFUA_6G09600)-RELATED"/>
    <property type="match status" value="1"/>
</dbReference>
<accession>A0A6N2Z9B1</accession>
<keyword evidence="2" id="KW-0479">Metal-binding</keyword>
<dbReference type="InterPro" id="IPR017439">
    <property type="entry name" value="Amidohydrolase"/>
</dbReference>
<keyword evidence="2" id="KW-0464">Manganese</keyword>
<feature type="binding site" evidence="2">
    <location>
        <position position="402"/>
    </location>
    <ligand>
        <name>Mn(2+)</name>
        <dbReference type="ChEBI" id="CHEBI:29035"/>
        <label>2</label>
    </ligand>
</feature>
<evidence type="ECO:0000256" key="2">
    <source>
        <dbReference type="PIRSR" id="PIRSR005962-1"/>
    </source>
</evidence>
<dbReference type="EMBL" id="CACRTW010000005">
    <property type="protein sequence ID" value="VYT74556.1"/>
    <property type="molecule type" value="Genomic_DNA"/>
</dbReference>
<feature type="binding site" evidence="2">
    <location>
        <position position="141"/>
    </location>
    <ligand>
        <name>Mn(2+)</name>
        <dbReference type="ChEBI" id="CHEBI:29035"/>
        <label>2</label>
    </ligand>
</feature>
<dbReference type="GO" id="GO:0019877">
    <property type="term" value="P:diaminopimelate biosynthetic process"/>
    <property type="evidence" value="ECO:0007669"/>
    <property type="project" value="UniProtKB-ARBA"/>
</dbReference>
<proteinExistence type="predicted"/>
<evidence type="ECO:0000259" key="3">
    <source>
        <dbReference type="Pfam" id="PF07687"/>
    </source>
</evidence>
<dbReference type="GO" id="GO:0050118">
    <property type="term" value="F:N-acetyldiaminopimelate deacetylase activity"/>
    <property type="evidence" value="ECO:0007669"/>
    <property type="project" value="UniProtKB-ARBA"/>
</dbReference>
<gene>
    <name evidence="4" type="primary">yxeP_2</name>
    <name evidence="4" type="ORF">CALFYP39_00481</name>
</gene>
<dbReference type="SUPFAM" id="SSF55031">
    <property type="entry name" value="Bacterial exopeptidase dimerisation domain"/>
    <property type="match status" value="1"/>
</dbReference>
<dbReference type="AlphaFoldDB" id="A0A6N2Z9B1"/>
<evidence type="ECO:0000313" key="4">
    <source>
        <dbReference type="EMBL" id="VYT74556.1"/>
    </source>
</evidence>
<name>A0A6N2Z9B1_9ACTN</name>
<feature type="binding site" evidence="2">
    <location>
        <position position="204"/>
    </location>
    <ligand>
        <name>Mn(2+)</name>
        <dbReference type="ChEBI" id="CHEBI:29035"/>
        <label>2</label>
    </ligand>
</feature>
<dbReference type="Gene3D" id="3.30.70.360">
    <property type="match status" value="1"/>
</dbReference>
<dbReference type="Pfam" id="PF01546">
    <property type="entry name" value="Peptidase_M20"/>
    <property type="match status" value="1"/>
</dbReference>
<protein>
    <submittedName>
        <fullName evidence="4">Putative hydrolase YxeP</fullName>
        <ecNumber evidence="4">3.-.-.-</ecNumber>
    </submittedName>
</protein>
<dbReference type="InterPro" id="IPR036264">
    <property type="entry name" value="Bact_exopeptidase_dim_dom"/>
</dbReference>
<comment type="cofactor">
    <cofactor evidence="2">
        <name>Mn(2+)</name>
        <dbReference type="ChEBI" id="CHEBI:29035"/>
    </cofactor>
    <text evidence="2">The Mn(2+) ion enhances activity.</text>
</comment>
<dbReference type="PIRSF" id="PIRSF005962">
    <property type="entry name" value="Pept_M20D_amidohydro"/>
    <property type="match status" value="1"/>
</dbReference>
<dbReference type="SUPFAM" id="SSF53187">
    <property type="entry name" value="Zn-dependent exopeptidases"/>
    <property type="match status" value="1"/>
</dbReference>
<dbReference type="NCBIfam" id="TIGR01891">
    <property type="entry name" value="amidohydrolases"/>
    <property type="match status" value="1"/>
</dbReference>
<dbReference type="RefSeq" id="WP_421755032.1">
    <property type="nucleotide sequence ID" value="NZ_CACRTW010000005.1"/>
</dbReference>
<dbReference type="FunFam" id="3.30.70.360:FF:000001">
    <property type="entry name" value="N-acetyldiaminopimelate deacetylase"/>
    <property type="match status" value="1"/>
</dbReference>
<organism evidence="4">
    <name type="scientific">Collinsella aerofaciens</name>
    <dbReference type="NCBI Taxonomy" id="74426"/>
    <lineage>
        <taxon>Bacteria</taxon>
        <taxon>Bacillati</taxon>
        <taxon>Actinomycetota</taxon>
        <taxon>Coriobacteriia</taxon>
        <taxon>Coriobacteriales</taxon>
        <taxon>Coriobacteriaceae</taxon>
        <taxon>Collinsella</taxon>
    </lineage>
</organism>
<feature type="binding site" evidence="2">
    <location>
        <position position="139"/>
    </location>
    <ligand>
        <name>Mn(2+)</name>
        <dbReference type="ChEBI" id="CHEBI:29035"/>
        <label>2</label>
    </ligand>
</feature>
<dbReference type="Gene3D" id="3.40.630.10">
    <property type="entry name" value="Zn peptidases"/>
    <property type="match status" value="1"/>
</dbReference>
<reference evidence="4" key="1">
    <citation type="submission" date="2019-11" db="EMBL/GenBank/DDBJ databases">
        <authorList>
            <person name="Feng L."/>
        </authorList>
    </citation>
    <scope>NUCLEOTIDE SEQUENCE</scope>
    <source>
        <strain evidence="4">CaerofaciensLFYP39</strain>
    </source>
</reference>
<dbReference type="PANTHER" id="PTHR11014">
    <property type="entry name" value="PEPTIDASE M20 FAMILY MEMBER"/>
    <property type="match status" value="1"/>
</dbReference>
<evidence type="ECO:0000256" key="1">
    <source>
        <dbReference type="ARBA" id="ARBA00022801"/>
    </source>
</evidence>
<dbReference type="EC" id="3.-.-.-" evidence="4"/>
<dbReference type="CDD" id="cd03886">
    <property type="entry name" value="M20_Acy1"/>
    <property type="match status" value="1"/>
</dbReference>
<dbReference type="Pfam" id="PF07687">
    <property type="entry name" value="M20_dimer"/>
    <property type="match status" value="1"/>
</dbReference>
<feature type="binding site" evidence="2">
    <location>
        <position position="178"/>
    </location>
    <ligand>
        <name>Mn(2+)</name>
        <dbReference type="ChEBI" id="CHEBI:29035"/>
        <label>2</label>
    </ligand>
</feature>
<dbReference type="GO" id="GO:0046872">
    <property type="term" value="F:metal ion binding"/>
    <property type="evidence" value="ECO:0007669"/>
    <property type="project" value="UniProtKB-KW"/>
</dbReference>
<feature type="domain" description="Peptidase M20 dimerisation" evidence="3">
    <location>
        <begin position="221"/>
        <end position="318"/>
    </location>
</feature>
<sequence>MAPALSDLQPQPAPQTTTVAQAAIGNGLVAEAQAFANELAAWRHDLHQTPELGNNLPQTSAYIQARLDEMDIPYAVLVDGSCVVGLIGAGAADAARGNGTCTDDQAGTVIMLRGDMDALPVAEESGEPFASINGCMHACGHDMHATALLGAARLLKVRESELVDANATVKLLFQPGEETFEGARAAIADGLLQNPRPQAAFAMHVNSQSPLGLVLYGSPALSGVYGFRITLRGKGGHGSSPEICIDPITAGVHVHLALQELIAREVPAAKEVALTVGKFAGGQAANVIPDTCVLEGTLRGFDVELMEHLKTRIAGVVKGVATTYRTPATLETLSDVPPLVLDDDMTQASLGYVGATLPRAAFLPLFHAMASEDFALISSEIPSAYFTIGAAVTDTDEHFAQHHPKARFNDAELPLGAAAYAAVALGYIADHR</sequence>